<evidence type="ECO:0000256" key="2">
    <source>
        <dbReference type="ARBA" id="ARBA00023015"/>
    </source>
</evidence>
<reference evidence="7" key="1">
    <citation type="journal article" date="2019" name="Int. J. Syst. Evol. Microbiol.">
        <title>The Global Catalogue of Microorganisms (GCM) 10K type strain sequencing project: providing services to taxonomists for standard genome sequencing and annotation.</title>
        <authorList>
            <consortium name="The Broad Institute Genomics Platform"/>
            <consortium name="The Broad Institute Genome Sequencing Center for Infectious Disease"/>
            <person name="Wu L."/>
            <person name="Ma J."/>
        </authorList>
    </citation>
    <scope>NUCLEOTIDE SEQUENCE [LARGE SCALE GENOMIC DNA]</scope>
    <source>
        <strain evidence="7">KCTC 62102</strain>
    </source>
</reference>
<feature type="domain" description="HTH lysR-type" evidence="5">
    <location>
        <begin position="1"/>
        <end position="60"/>
    </location>
</feature>
<dbReference type="PANTHER" id="PTHR30126:SF2">
    <property type="entry name" value="HTH-TYPE TRANSCRIPTIONAL REGULATOR YJIE"/>
    <property type="match status" value="1"/>
</dbReference>
<evidence type="ECO:0000313" key="7">
    <source>
        <dbReference type="Proteomes" id="UP001595445"/>
    </source>
</evidence>
<dbReference type="SUPFAM" id="SSF53850">
    <property type="entry name" value="Periplasmic binding protein-like II"/>
    <property type="match status" value="1"/>
</dbReference>
<evidence type="ECO:0000259" key="5">
    <source>
        <dbReference type="PROSITE" id="PS50931"/>
    </source>
</evidence>
<proteinExistence type="inferred from homology"/>
<dbReference type="InterPro" id="IPR036388">
    <property type="entry name" value="WH-like_DNA-bd_sf"/>
</dbReference>
<sequence length="298" mass="32650">MRLEWLKDVISIAETGSFSEAARRRNLTQSAFSRRVRQIEEHLGIELFDRSKKPVQMRPTTAEHLDRMARMVGALNQLAEDLRRGDRMAGKSLSIAAQHALSTSLAPQMLQRVRGAGRDVHFRLTSANLDECLTLLLSRQVDLALTFQVRDDPAPVREEFIETLVIGSDRLVPVVGKAWLPEVEESLRAGVLPAVTYPAEVYFGEVMQRHVLPSLEQDVTLHARAECALTLAVLELSIAGFGVAWVPQSIATGRIASGEVTALADRLPSAGLLVLASRLAGAHNATESLVWDHAAARG</sequence>
<dbReference type="Gene3D" id="1.10.10.10">
    <property type="entry name" value="Winged helix-like DNA-binding domain superfamily/Winged helix DNA-binding domain"/>
    <property type="match status" value="1"/>
</dbReference>
<keyword evidence="3" id="KW-0238">DNA-binding</keyword>
<evidence type="ECO:0000313" key="6">
    <source>
        <dbReference type="EMBL" id="MFC3087094.1"/>
    </source>
</evidence>
<dbReference type="PANTHER" id="PTHR30126">
    <property type="entry name" value="HTH-TYPE TRANSCRIPTIONAL REGULATOR"/>
    <property type="match status" value="1"/>
</dbReference>
<comment type="caution">
    <text evidence="6">The sequence shown here is derived from an EMBL/GenBank/DDBJ whole genome shotgun (WGS) entry which is preliminary data.</text>
</comment>
<dbReference type="InterPro" id="IPR036390">
    <property type="entry name" value="WH_DNA-bd_sf"/>
</dbReference>
<dbReference type="EMBL" id="JBHRSM010000024">
    <property type="protein sequence ID" value="MFC3087094.1"/>
    <property type="molecule type" value="Genomic_DNA"/>
</dbReference>
<dbReference type="Gene3D" id="3.40.190.290">
    <property type="match status" value="1"/>
</dbReference>
<evidence type="ECO:0000256" key="4">
    <source>
        <dbReference type="ARBA" id="ARBA00023163"/>
    </source>
</evidence>
<accession>A0ABV7DX65</accession>
<evidence type="ECO:0000256" key="1">
    <source>
        <dbReference type="ARBA" id="ARBA00009437"/>
    </source>
</evidence>
<protein>
    <submittedName>
        <fullName evidence="6">LysR family transcriptional regulator</fullName>
    </submittedName>
</protein>
<dbReference type="Pfam" id="PF03466">
    <property type="entry name" value="LysR_substrate"/>
    <property type="match status" value="1"/>
</dbReference>
<dbReference type="PRINTS" id="PR00039">
    <property type="entry name" value="HTHLYSR"/>
</dbReference>
<keyword evidence="2" id="KW-0805">Transcription regulation</keyword>
<keyword evidence="4" id="KW-0804">Transcription</keyword>
<dbReference type="InterPro" id="IPR005119">
    <property type="entry name" value="LysR_subst-bd"/>
</dbReference>
<dbReference type="InterPro" id="IPR000847">
    <property type="entry name" value="LysR_HTH_N"/>
</dbReference>
<organism evidence="6 7">
    <name type="scientific">Tabrizicola soli</name>
    <dbReference type="NCBI Taxonomy" id="2185115"/>
    <lineage>
        <taxon>Bacteria</taxon>
        <taxon>Pseudomonadati</taxon>
        <taxon>Pseudomonadota</taxon>
        <taxon>Alphaproteobacteria</taxon>
        <taxon>Rhodobacterales</taxon>
        <taxon>Paracoccaceae</taxon>
        <taxon>Tabrizicola</taxon>
    </lineage>
</organism>
<name>A0ABV7DX65_9RHOB</name>
<dbReference type="RefSeq" id="WP_386259673.1">
    <property type="nucleotide sequence ID" value="NZ_JBHRSM010000024.1"/>
</dbReference>
<gene>
    <name evidence="6" type="ORF">ACFOD6_13665</name>
</gene>
<dbReference type="Pfam" id="PF00126">
    <property type="entry name" value="HTH_1"/>
    <property type="match status" value="1"/>
</dbReference>
<dbReference type="PROSITE" id="PS50931">
    <property type="entry name" value="HTH_LYSR"/>
    <property type="match status" value="1"/>
</dbReference>
<dbReference type="CDD" id="cd05466">
    <property type="entry name" value="PBP2_LTTR_substrate"/>
    <property type="match status" value="1"/>
</dbReference>
<evidence type="ECO:0000256" key="3">
    <source>
        <dbReference type="ARBA" id="ARBA00023125"/>
    </source>
</evidence>
<keyword evidence="7" id="KW-1185">Reference proteome</keyword>
<comment type="similarity">
    <text evidence="1">Belongs to the LysR transcriptional regulatory family.</text>
</comment>
<dbReference type="Proteomes" id="UP001595445">
    <property type="component" value="Unassembled WGS sequence"/>
</dbReference>
<dbReference type="SUPFAM" id="SSF46785">
    <property type="entry name" value="Winged helix' DNA-binding domain"/>
    <property type="match status" value="1"/>
</dbReference>